<dbReference type="Proteomes" id="UP000813463">
    <property type="component" value="Chromosome 4"/>
</dbReference>
<proteinExistence type="predicted"/>
<evidence type="ECO:0000313" key="2">
    <source>
        <dbReference type="Proteomes" id="UP000813463"/>
    </source>
</evidence>
<keyword evidence="2" id="KW-1185">Reference proteome</keyword>
<name>A0ABM3QJ95_SPIOL</name>
<accession>A0ABM3QJ95</accession>
<dbReference type="GeneID" id="110777799"/>
<reference evidence="3" key="2">
    <citation type="submission" date="2025-08" db="UniProtKB">
        <authorList>
            <consortium name="RefSeq"/>
        </authorList>
    </citation>
    <scope>IDENTIFICATION</scope>
    <source>
        <tissue evidence="3">Leaf</tissue>
    </source>
</reference>
<gene>
    <name evidence="3" type="primary">LOC110777799</name>
</gene>
<evidence type="ECO:0000256" key="1">
    <source>
        <dbReference type="SAM" id="Phobius"/>
    </source>
</evidence>
<protein>
    <submittedName>
        <fullName evidence="3">Uncharacterized protein isoform X1</fullName>
    </submittedName>
</protein>
<dbReference type="InterPro" id="IPR047137">
    <property type="entry name" value="ORF3"/>
</dbReference>
<dbReference type="RefSeq" id="XP_056683433.1">
    <property type="nucleotide sequence ID" value="XM_056827455.1"/>
</dbReference>
<keyword evidence="1" id="KW-0812">Transmembrane</keyword>
<organism evidence="2 3">
    <name type="scientific">Spinacia oleracea</name>
    <name type="common">Spinach</name>
    <dbReference type="NCBI Taxonomy" id="3562"/>
    <lineage>
        <taxon>Eukaryota</taxon>
        <taxon>Viridiplantae</taxon>
        <taxon>Streptophyta</taxon>
        <taxon>Embryophyta</taxon>
        <taxon>Tracheophyta</taxon>
        <taxon>Spermatophyta</taxon>
        <taxon>Magnoliopsida</taxon>
        <taxon>eudicotyledons</taxon>
        <taxon>Gunneridae</taxon>
        <taxon>Pentapetalae</taxon>
        <taxon>Caryophyllales</taxon>
        <taxon>Chenopodiaceae</taxon>
        <taxon>Chenopodioideae</taxon>
        <taxon>Anserineae</taxon>
        <taxon>Spinacia</taxon>
    </lineage>
</organism>
<reference evidence="2" key="1">
    <citation type="journal article" date="2021" name="Nat. Commun.">
        <title>Genomic analyses provide insights into spinach domestication and the genetic basis of agronomic traits.</title>
        <authorList>
            <person name="Cai X."/>
            <person name="Sun X."/>
            <person name="Xu C."/>
            <person name="Sun H."/>
            <person name="Wang X."/>
            <person name="Ge C."/>
            <person name="Zhang Z."/>
            <person name="Wang Q."/>
            <person name="Fei Z."/>
            <person name="Jiao C."/>
            <person name="Wang Q."/>
        </authorList>
    </citation>
    <scope>NUCLEOTIDE SEQUENCE [LARGE SCALE GENOMIC DNA]</scope>
    <source>
        <strain evidence="2">cv. Varoflay</strain>
    </source>
</reference>
<evidence type="ECO:0000313" key="3">
    <source>
        <dbReference type="RefSeq" id="XP_056683433.1"/>
    </source>
</evidence>
<dbReference type="PANTHER" id="PTHR33824">
    <property type="entry name" value="POLYKETIDE CYCLASE/DEHYDRASE AND LIPID TRANSPORT SUPERFAMILY PROTEIN"/>
    <property type="match status" value="1"/>
</dbReference>
<keyword evidence="1" id="KW-1133">Transmembrane helix</keyword>
<sequence length="118" mass="14055">MLHSIFRVDTINRFRMNKSLYKHVWSLSQKKVLEDKPDQSKWTLKYIAFGRDIEFSWLARNLQWCCSILPKRYFIMSCRKCGLMVRLLLLQIGSAVLTFEHTLLVSLMTFYVSLNCQI</sequence>
<feature type="transmembrane region" description="Helical" evidence="1">
    <location>
        <begin position="87"/>
        <end position="112"/>
    </location>
</feature>
<dbReference type="PANTHER" id="PTHR33824:SF7">
    <property type="entry name" value="POLYKETIDE CYCLASE_DEHYDRASE AND LIPID TRANSPORT SUPERFAMILY PROTEIN"/>
    <property type="match status" value="1"/>
</dbReference>
<keyword evidence="1" id="KW-0472">Membrane</keyword>